<sequence length="165" mass="18200">MPAWLESLLASEYALVVLFAVFVLEGAMLMYFMPSELIVPGSLLLFGHSVDTVVAVLAVAVLGATVGQTALFVVAQRGGREWLLQKRWFRVSEERLDKFDGWFDRWGQVVVPVSNSLLFTRGMLTVPAGLAEMDVRRFALLSAVGTLVFESALAALYVFGVDLLW</sequence>
<reference evidence="8 9" key="1">
    <citation type="journal article" date="2019" name="Int. J. Syst. Evol. Microbiol.">
        <title>The Global Catalogue of Microorganisms (GCM) 10K type strain sequencing project: providing services to taxonomists for standard genome sequencing and annotation.</title>
        <authorList>
            <consortium name="The Broad Institute Genomics Platform"/>
            <consortium name="The Broad Institute Genome Sequencing Center for Infectious Disease"/>
            <person name="Wu L."/>
            <person name="Ma J."/>
        </authorList>
    </citation>
    <scope>NUCLEOTIDE SEQUENCE [LARGE SCALE GENOMIC DNA]</scope>
    <source>
        <strain evidence="8 9">DT55</strain>
    </source>
</reference>
<dbReference type="PANTHER" id="PTHR42709">
    <property type="entry name" value="ALKALINE PHOSPHATASE LIKE PROTEIN"/>
    <property type="match status" value="1"/>
</dbReference>
<dbReference type="Proteomes" id="UP001596388">
    <property type="component" value="Unassembled WGS sequence"/>
</dbReference>
<organism evidence="8 9">
    <name type="scientific">Halobaculum marinum</name>
    <dbReference type="NCBI Taxonomy" id="3031996"/>
    <lineage>
        <taxon>Archaea</taxon>
        <taxon>Methanobacteriati</taxon>
        <taxon>Methanobacteriota</taxon>
        <taxon>Stenosarchaea group</taxon>
        <taxon>Halobacteria</taxon>
        <taxon>Halobacteriales</taxon>
        <taxon>Haloferacaceae</taxon>
        <taxon>Halobaculum</taxon>
    </lineage>
</organism>
<dbReference type="EMBL" id="JBHTAG010000002">
    <property type="protein sequence ID" value="MFC7097029.1"/>
    <property type="molecule type" value="Genomic_DNA"/>
</dbReference>
<dbReference type="GO" id="GO:0005886">
    <property type="term" value="C:plasma membrane"/>
    <property type="evidence" value="ECO:0007669"/>
    <property type="project" value="UniProtKB-SubCell"/>
</dbReference>
<evidence type="ECO:0000256" key="5">
    <source>
        <dbReference type="ARBA" id="ARBA00023136"/>
    </source>
</evidence>
<protein>
    <submittedName>
        <fullName evidence="8">DedA family protein</fullName>
    </submittedName>
</protein>
<evidence type="ECO:0000259" key="7">
    <source>
        <dbReference type="Pfam" id="PF09335"/>
    </source>
</evidence>
<feature type="transmembrane region" description="Helical" evidence="6">
    <location>
        <begin position="12"/>
        <end position="33"/>
    </location>
</feature>
<comment type="caution">
    <text evidence="8">The sequence shown here is derived from an EMBL/GenBank/DDBJ whole genome shotgun (WGS) entry which is preliminary data.</text>
</comment>
<accession>A0ABD5WTW3</accession>
<evidence type="ECO:0000256" key="4">
    <source>
        <dbReference type="ARBA" id="ARBA00022989"/>
    </source>
</evidence>
<evidence type="ECO:0000256" key="3">
    <source>
        <dbReference type="ARBA" id="ARBA00022692"/>
    </source>
</evidence>
<feature type="domain" description="VTT" evidence="7">
    <location>
        <begin position="45"/>
        <end position="148"/>
    </location>
</feature>
<dbReference type="PANTHER" id="PTHR42709:SF6">
    <property type="entry name" value="UNDECAPRENYL PHOSPHATE TRANSPORTER A"/>
    <property type="match status" value="1"/>
</dbReference>
<keyword evidence="9" id="KW-1185">Reference proteome</keyword>
<comment type="subcellular location">
    <subcellularLocation>
        <location evidence="1">Cell membrane</location>
        <topology evidence="1">Multi-pass membrane protein</topology>
    </subcellularLocation>
</comment>
<evidence type="ECO:0000313" key="8">
    <source>
        <dbReference type="EMBL" id="MFC7097029.1"/>
    </source>
</evidence>
<dbReference type="Pfam" id="PF09335">
    <property type="entry name" value="VTT_dom"/>
    <property type="match status" value="1"/>
</dbReference>
<evidence type="ECO:0000256" key="1">
    <source>
        <dbReference type="ARBA" id="ARBA00004651"/>
    </source>
</evidence>
<dbReference type="AlphaFoldDB" id="A0ABD5WTW3"/>
<dbReference type="RefSeq" id="WP_276239352.1">
    <property type="nucleotide sequence ID" value="NZ_CP119989.1"/>
</dbReference>
<evidence type="ECO:0000256" key="2">
    <source>
        <dbReference type="ARBA" id="ARBA00022475"/>
    </source>
</evidence>
<keyword evidence="5 6" id="KW-0472">Membrane</keyword>
<feature type="transmembrane region" description="Helical" evidence="6">
    <location>
        <begin position="138"/>
        <end position="159"/>
    </location>
</feature>
<keyword evidence="3 6" id="KW-0812">Transmembrane</keyword>
<dbReference type="InterPro" id="IPR032816">
    <property type="entry name" value="VTT_dom"/>
</dbReference>
<dbReference type="GeneID" id="79269073"/>
<evidence type="ECO:0000313" key="9">
    <source>
        <dbReference type="Proteomes" id="UP001596388"/>
    </source>
</evidence>
<name>A0ABD5WTW3_9EURY</name>
<feature type="transmembrane region" description="Helical" evidence="6">
    <location>
        <begin position="53"/>
        <end position="75"/>
    </location>
</feature>
<dbReference type="InterPro" id="IPR051311">
    <property type="entry name" value="DedA_domain"/>
</dbReference>
<proteinExistence type="predicted"/>
<keyword evidence="4 6" id="KW-1133">Transmembrane helix</keyword>
<keyword evidence="2" id="KW-1003">Cell membrane</keyword>
<evidence type="ECO:0000256" key="6">
    <source>
        <dbReference type="SAM" id="Phobius"/>
    </source>
</evidence>
<gene>
    <name evidence="8" type="ORF">ACFQKD_06900</name>
</gene>